<dbReference type="InterPro" id="IPR037138">
    <property type="entry name" value="His_deacetylse_dom_sf"/>
</dbReference>
<dbReference type="OrthoDB" id="424012at2759"/>
<dbReference type="Gene3D" id="3.40.800.20">
    <property type="entry name" value="Histone deacetylase domain"/>
    <property type="match status" value="1"/>
</dbReference>
<keyword evidence="1" id="KW-0378">Hydrolase</keyword>
<evidence type="ECO:0000259" key="2">
    <source>
        <dbReference type="Pfam" id="PF00850"/>
    </source>
</evidence>
<dbReference type="PANTHER" id="PTHR10625">
    <property type="entry name" value="HISTONE DEACETYLASE HDAC1-RELATED"/>
    <property type="match status" value="1"/>
</dbReference>
<dbReference type="SUPFAM" id="SSF52768">
    <property type="entry name" value="Arginase/deacetylase"/>
    <property type="match status" value="1"/>
</dbReference>
<dbReference type="GO" id="GO:0016787">
    <property type="term" value="F:hydrolase activity"/>
    <property type="evidence" value="ECO:0007669"/>
    <property type="project" value="UniProtKB-KW"/>
</dbReference>
<proteinExistence type="predicted"/>
<dbReference type="InterPro" id="IPR023801">
    <property type="entry name" value="His_deacetylse_dom"/>
</dbReference>
<dbReference type="GO" id="GO:0004407">
    <property type="term" value="F:histone deacetylase activity"/>
    <property type="evidence" value="ECO:0007669"/>
    <property type="project" value="InterPro"/>
</dbReference>
<feature type="domain" description="Histone deacetylase" evidence="2">
    <location>
        <begin position="3"/>
        <end position="261"/>
    </location>
</feature>
<keyword evidence="4" id="KW-1185">Reference proteome</keyword>
<organism evidence="3 4">
    <name type="scientific">Fistulifera solaris</name>
    <name type="common">Oleaginous diatom</name>
    <dbReference type="NCBI Taxonomy" id="1519565"/>
    <lineage>
        <taxon>Eukaryota</taxon>
        <taxon>Sar</taxon>
        <taxon>Stramenopiles</taxon>
        <taxon>Ochrophyta</taxon>
        <taxon>Bacillariophyta</taxon>
        <taxon>Bacillariophyceae</taxon>
        <taxon>Bacillariophycidae</taxon>
        <taxon>Naviculales</taxon>
        <taxon>Naviculaceae</taxon>
        <taxon>Fistulifera</taxon>
    </lineage>
</organism>
<protein>
    <recommendedName>
        <fullName evidence="2">Histone deacetylase domain-containing protein</fullName>
    </recommendedName>
</protein>
<evidence type="ECO:0000313" key="4">
    <source>
        <dbReference type="Proteomes" id="UP000198406"/>
    </source>
</evidence>
<sequence length="290" mass="32973">MEKYKRVRQLVQQQLAGSDKLQFLVSPLATMEELTTTHAFEYIQNFEKGHQTPQELRNVGFPWSPAGVLRAFSSVGGTVAAACHVCESPNRWAAHLAGGTHHAFYDRGEGFCVFSDMAVAANVVLQRYPHIQRILLLDLDVHQGNGNAVLFQNNSQVFTFSLHCSANYFSAQQRSDLDIELPPNCSDNTYLVTLRYWLQQLEQQSFDLIFFQAGVDVLKEDRLGRMDLSLEGVRRRNRLVYEFAKRHQKPLVVCMGGGYPRSEDWEPILEAHASVYLDAYEFWKSHVAAS</sequence>
<reference evidence="3 4" key="1">
    <citation type="journal article" date="2015" name="Plant Cell">
        <title>Oil accumulation by the oleaginous diatom Fistulifera solaris as revealed by the genome and transcriptome.</title>
        <authorList>
            <person name="Tanaka T."/>
            <person name="Maeda Y."/>
            <person name="Veluchamy A."/>
            <person name="Tanaka M."/>
            <person name="Abida H."/>
            <person name="Marechal E."/>
            <person name="Bowler C."/>
            <person name="Muto M."/>
            <person name="Sunaga Y."/>
            <person name="Tanaka M."/>
            <person name="Yoshino T."/>
            <person name="Taniguchi T."/>
            <person name="Fukuda Y."/>
            <person name="Nemoto M."/>
            <person name="Matsumoto M."/>
            <person name="Wong P.S."/>
            <person name="Aburatani S."/>
            <person name="Fujibuchi W."/>
        </authorList>
    </citation>
    <scope>NUCLEOTIDE SEQUENCE [LARGE SCALE GENOMIC DNA]</scope>
    <source>
        <strain evidence="3 4">JPCC DA0580</strain>
    </source>
</reference>
<dbReference type="AlphaFoldDB" id="A0A1Z5JC57"/>
<dbReference type="InParanoid" id="A0A1Z5JC57"/>
<dbReference type="CDD" id="cd09993">
    <property type="entry name" value="HDAC_classIV"/>
    <property type="match status" value="1"/>
</dbReference>
<comment type="caution">
    <text evidence="3">The sequence shown here is derived from an EMBL/GenBank/DDBJ whole genome shotgun (WGS) entry which is preliminary data.</text>
</comment>
<dbReference type="InterPro" id="IPR044150">
    <property type="entry name" value="HDAC_classIV"/>
</dbReference>
<dbReference type="Pfam" id="PF00850">
    <property type="entry name" value="Hist_deacetyl"/>
    <property type="match status" value="1"/>
</dbReference>
<dbReference type="PRINTS" id="PR01270">
    <property type="entry name" value="HDASUPER"/>
</dbReference>
<dbReference type="GO" id="GO:0040029">
    <property type="term" value="P:epigenetic regulation of gene expression"/>
    <property type="evidence" value="ECO:0007669"/>
    <property type="project" value="TreeGrafter"/>
</dbReference>
<evidence type="ECO:0000256" key="1">
    <source>
        <dbReference type="ARBA" id="ARBA00022801"/>
    </source>
</evidence>
<dbReference type="Proteomes" id="UP000198406">
    <property type="component" value="Unassembled WGS sequence"/>
</dbReference>
<accession>A0A1Z5JC57</accession>
<gene>
    <name evidence="3" type="ORF">FisN_22Lh038</name>
</gene>
<dbReference type="InterPro" id="IPR000286">
    <property type="entry name" value="HDACs"/>
</dbReference>
<dbReference type="InterPro" id="IPR023696">
    <property type="entry name" value="Ureohydrolase_dom_sf"/>
</dbReference>
<dbReference type="PANTHER" id="PTHR10625:SF19">
    <property type="entry name" value="HISTONE DEACETYLASE 12"/>
    <property type="match status" value="1"/>
</dbReference>
<dbReference type="EMBL" id="BDSP01000041">
    <property type="protein sequence ID" value="GAX11368.1"/>
    <property type="molecule type" value="Genomic_DNA"/>
</dbReference>
<name>A0A1Z5JC57_FISSO</name>
<evidence type="ECO:0000313" key="3">
    <source>
        <dbReference type="EMBL" id="GAX11368.1"/>
    </source>
</evidence>